<sequence length="814" mass="91785">MRIVFSLFFIPLMVFISSNAFSQNHYIVEGIVADQNNKPLAFSTVNLISLPDSVVVASQPSDEQGRFSLSVSNEGNYSVVATYLGYSKGITAPFVLDKDHAIIRLPAIGLTLKQATNLKEVNIVKQKEYIERRNDRIILNIENNILAAGNSAMDILETAPNVSVDRDGNISLRGKKGVVIMINNKPTYLSVSDISNLLRNTPGASIQTIELIANPSSKFDAAGSAGIINIRMKKRDDYGTNWNLSAMAGYGTYYKSSIDLGFNHRGGSFNLYGNYGNSNNKRFNDNDVDRVNYLNQDITLFDQTSNAIRKIGSHNFSVGADYFINPRNVIGVLVSGSFTDASQTMLSKTLIGSAPKRIDSVLSTRNPEKSGFDNMTYNLNYKTVLDTLGQELSFDVDYNRFVSYKRSSYDNFYHLPDGSQLKNPEYLRNSAPIRINIYSAKFDYTVAVKKFKLELGGKTSWVETDNNFQFDSLSTDVWTPTNRSNHFVYHENVNAGYINVKREFQKWSLQFGVRAEQTNSKGDLKDTKQVVKRSYLDFFPTFYATHKFSPDHEMGFSYGRRIDRPSYEDLNPFLFYVDPYTFSRGNPFLNPQYTNSFDLSYTLKNTYSFAFGYSFTDDVMSSVNINDSIAKTVIVTNANIAKQRSYTASANAPVKFTSWWKSNNNLNVFRNEFSSPDIFGVAFSSGQWSYMFNSNQSFNILKDLRAEINFSYQSPVVLGTLKVTNAQHGIDIGVNKSFANNKANLKLSVRDVFNTREQTIVNLLPGMDFQLHQKGETRIGRLTFTYKFGNNKVKQARQRNTGSESESQRIKGAN</sequence>
<dbReference type="Gene3D" id="2.60.40.1120">
    <property type="entry name" value="Carboxypeptidase-like, regulatory domain"/>
    <property type="match status" value="1"/>
</dbReference>
<dbReference type="EMBL" id="CP048113">
    <property type="protein sequence ID" value="QHS63362.1"/>
    <property type="molecule type" value="Genomic_DNA"/>
</dbReference>
<dbReference type="KEGG" id="chih:GWR21_28370"/>
<feature type="signal peptide" evidence="5">
    <location>
        <begin position="1"/>
        <end position="22"/>
    </location>
</feature>
<organism evidence="7 8">
    <name type="scientific">Chitinophaga agri</name>
    <dbReference type="NCBI Taxonomy" id="2703787"/>
    <lineage>
        <taxon>Bacteria</taxon>
        <taxon>Pseudomonadati</taxon>
        <taxon>Bacteroidota</taxon>
        <taxon>Chitinophagia</taxon>
        <taxon>Chitinophagales</taxon>
        <taxon>Chitinophagaceae</taxon>
        <taxon>Chitinophaga</taxon>
    </lineage>
</organism>
<keyword evidence="7" id="KW-0675">Receptor</keyword>
<evidence type="ECO:0000259" key="6">
    <source>
        <dbReference type="Pfam" id="PF14905"/>
    </source>
</evidence>
<accession>A0A6B9ZLU1</accession>
<keyword evidence="3" id="KW-0998">Cell outer membrane</keyword>
<protein>
    <submittedName>
        <fullName evidence="7">TonB-dependent receptor</fullName>
    </submittedName>
</protein>
<evidence type="ECO:0000313" key="8">
    <source>
        <dbReference type="Proteomes" id="UP000476411"/>
    </source>
</evidence>
<dbReference type="InterPro" id="IPR008969">
    <property type="entry name" value="CarboxyPept-like_regulatory"/>
</dbReference>
<dbReference type="Pfam" id="PF13620">
    <property type="entry name" value="CarboxypepD_reg"/>
    <property type="match status" value="1"/>
</dbReference>
<dbReference type="PANTHER" id="PTHR40980:SF4">
    <property type="entry name" value="TONB-DEPENDENT RECEPTOR-LIKE BETA-BARREL DOMAIN-CONTAINING PROTEIN"/>
    <property type="match status" value="1"/>
</dbReference>
<dbReference type="PANTHER" id="PTHR40980">
    <property type="entry name" value="PLUG DOMAIN-CONTAINING PROTEIN"/>
    <property type="match status" value="1"/>
</dbReference>
<gene>
    <name evidence="7" type="ORF">GWR21_28370</name>
</gene>
<evidence type="ECO:0000256" key="5">
    <source>
        <dbReference type="SAM" id="SignalP"/>
    </source>
</evidence>
<feature type="domain" description="Outer membrane protein beta-barrel" evidence="6">
    <location>
        <begin position="385"/>
        <end position="786"/>
    </location>
</feature>
<keyword evidence="5" id="KW-0732">Signal</keyword>
<reference evidence="7 8" key="1">
    <citation type="submission" date="2020-01" db="EMBL/GenBank/DDBJ databases">
        <title>Complete genome sequence of Chitinophaga sp. H33E-04 isolated from quinoa roots.</title>
        <authorList>
            <person name="Weon H.-Y."/>
            <person name="Lee S.A."/>
        </authorList>
    </citation>
    <scope>NUCLEOTIDE SEQUENCE [LARGE SCALE GENOMIC DNA]</scope>
    <source>
        <strain evidence="7 8">H33E-04</strain>
    </source>
</reference>
<dbReference type="SUPFAM" id="SSF49464">
    <property type="entry name" value="Carboxypeptidase regulatory domain-like"/>
    <property type="match status" value="1"/>
</dbReference>
<dbReference type="Pfam" id="PF14905">
    <property type="entry name" value="OMP_b-brl_3"/>
    <property type="match status" value="1"/>
</dbReference>
<proteinExistence type="predicted"/>
<evidence type="ECO:0000256" key="2">
    <source>
        <dbReference type="ARBA" id="ARBA00023136"/>
    </source>
</evidence>
<evidence type="ECO:0000313" key="7">
    <source>
        <dbReference type="EMBL" id="QHS63362.1"/>
    </source>
</evidence>
<dbReference type="Gene3D" id="2.40.170.20">
    <property type="entry name" value="TonB-dependent receptor, beta-barrel domain"/>
    <property type="match status" value="1"/>
</dbReference>
<dbReference type="GO" id="GO:0009279">
    <property type="term" value="C:cell outer membrane"/>
    <property type="evidence" value="ECO:0007669"/>
    <property type="project" value="UniProtKB-SubCell"/>
</dbReference>
<name>A0A6B9ZLU1_9BACT</name>
<feature type="region of interest" description="Disordered" evidence="4">
    <location>
        <begin position="794"/>
        <end position="814"/>
    </location>
</feature>
<dbReference type="SUPFAM" id="SSF56935">
    <property type="entry name" value="Porins"/>
    <property type="match status" value="1"/>
</dbReference>
<dbReference type="InterPro" id="IPR041700">
    <property type="entry name" value="OMP_b-brl_3"/>
</dbReference>
<comment type="subcellular location">
    <subcellularLocation>
        <location evidence="1">Cell outer membrane</location>
    </subcellularLocation>
</comment>
<dbReference type="RefSeq" id="WP_162335078.1">
    <property type="nucleotide sequence ID" value="NZ_CP048113.1"/>
</dbReference>
<dbReference type="InterPro" id="IPR036942">
    <property type="entry name" value="Beta-barrel_TonB_sf"/>
</dbReference>
<evidence type="ECO:0000256" key="3">
    <source>
        <dbReference type="ARBA" id="ARBA00023237"/>
    </source>
</evidence>
<keyword evidence="2" id="KW-0472">Membrane</keyword>
<dbReference type="Proteomes" id="UP000476411">
    <property type="component" value="Chromosome"/>
</dbReference>
<dbReference type="AlphaFoldDB" id="A0A6B9ZLU1"/>
<evidence type="ECO:0000256" key="4">
    <source>
        <dbReference type="SAM" id="MobiDB-lite"/>
    </source>
</evidence>
<keyword evidence="8" id="KW-1185">Reference proteome</keyword>
<evidence type="ECO:0000256" key="1">
    <source>
        <dbReference type="ARBA" id="ARBA00004442"/>
    </source>
</evidence>
<feature type="chain" id="PRO_5025522586" evidence="5">
    <location>
        <begin position="23"/>
        <end position="814"/>
    </location>
</feature>